<gene>
    <name evidence="1" type="ORF">MHI_LOCUS228571</name>
</gene>
<organism evidence="1 2">
    <name type="scientific">Heterotrigona itama</name>
    <dbReference type="NCBI Taxonomy" id="395501"/>
    <lineage>
        <taxon>Eukaryota</taxon>
        <taxon>Metazoa</taxon>
        <taxon>Ecdysozoa</taxon>
        <taxon>Arthropoda</taxon>
        <taxon>Hexapoda</taxon>
        <taxon>Insecta</taxon>
        <taxon>Pterygota</taxon>
        <taxon>Neoptera</taxon>
        <taxon>Endopterygota</taxon>
        <taxon>Hymenoptera</taxon>
        <taxon>Apocrita</taxon>
        <taxon>Aculeata</taxon>
        <taxon>Apoidea</taxon>
        <taxon>Anthophila</taxon>
        <taxon>Apidae</taxon>
        <taxon>Heterotrigona</taxon>
    </lineage>
</organism>
<name>A0A6V7H137_9HYME</name>
<proteinExistence type="predicted"/>
<dbReference type="EMBL" id="CAJDYZ010004386">
    <property type="protein sequence ID" value="CAD1471328.1"/>
    <property type="molecule type" value="Genomic_DNA"/>
</dbReference>
<comment type="caution">
    <text evidence="1">The sequence shown here is derived from an EMBL/GenBank/DDBJ whole genome shotgun (WGS) entry which is preliminary data.</text>
</comment>
<sequence>LIIVGFLFLPSEELKRNEIQATSKSRKKKKNLEFSSADLRRQAERNVTNGVGVDIFQSCTEPPSSWCSTNGSFRHSDSSLYPDSLNQETSSVTGTTKVEFIIGSPTRRFRQSSVWPHRYFDSIDSAAMLPESLLTDEFSLRRGEALAECDSLECHPISNDS</sequence>
<accession>A0A6V7H137</accession>
<dbReference type="AlphaFoldDB" id="A0A6V7H137"/>
<dbReference type="Proteomes" id="UP000752696">
    <property type="component" value="Unassembled WGS sequence"/>
</dbReference>
<evidence type="ECO:0000313" key="2">
    <source>
        <dbReference type="Proteomes" id="UP000752696"/>
    </source>
</evidence>
<feature type="non-terminal residue" evidence="1">
    <location>
        <position position="1"/>
    </location>
</feature>
<dbReference type="OrthoDB" id="7576135at2759"/>
<reference evidence="1" key="1">
    <citation type="submission" date="2020-07" db="EMBL/GenBank/DDBJ databases">
        <authorList>
            <person name="Nazaruddin N."/>
        </authorList>
    </citation>
    <scope>NUCLEOTIDE SEQUENCE</scope>
</reference>
<protein>
    <submittedName>
        <fullName evidence="1">Uncharacterized protein</fullName>
    </submittedName>
</protein>
<keyword evidence="2" id="KW-1185">Reference proteome</keyword>
<evidence type="ECO:0000313" key="1">
    <source>
        <dbReference type="EMBL" id="CAD1471328.1"/>
    </source>
</evidence>